<keyword evidence="6" id="KW-1185">Reference proteome</keyword>
<sequence length="269" mass="30539">MVTKKISSEEEEEDSRETSSEEDEASSEDEEPTKEQTPSKAAEKAKGQKRVSERTSSQDMSAAKKVKSSVKKSVPPQLWRKEDELILLQGIIRCKTGTSTKFNPSVREKIYNFIKGSISFKVSLKQCTAKIHAVRSKYQKKLDSGKKPSGPQDLKAFELAKEIWGLSGTSDAKESRKSEKIQKLEEEKDVMIHEQGEDWFKNSILYRVVTILGMEKDKVKSWSCVAKEKKKIMLDRWSDLEAKDAEIVHQKTAYVHDLICVILEASPSH</sequence>
<evidence type="ECO:0000259" key="3">
    <source>
        <dbReference type="Pfam" id="PF04504"/>
    </source>
</evidence>
<accession>R0F8A5</accession>
<dbReference type="Proteomes" id="UP000029121">
    <property type="component" value="Unassembled WGS sequence"/>
</dbReference>
<dbReference type="PANTHER" id="PTHR31662">
    <property type="entry name" value="BNAANNG10740D PROTEIN-RELATED"/>
    <property type="match status" value="1"/>
</dbReference>
<gene>
    <name evidence="5" type="ORF">CARUB_v10006604mg</name>
</gene>
<evidence type="ECO:0000313" key="5">
    <source>
        <dbReference type="EMBL" id="EOA18142.1"/>
    </source>
</evidence>
<reference evidence="6" key="1">
    <citation type="journal article" date="2013" name="Nat. Genet.">
        <title>The Capsella rubella genome and the genomic consequences of rapid mating system evolution.</title>
        <authorList>
            <person name="Slotte T."/>
            <person name="Hazzouri K.M."/>
            <person name="Agren J.A."/>
            <person name="Koenig D."/>
            <person name="Maumus F."/>
            <person name="Guo Y.L."/>
            <person name="Steige K."/>
            <person name="Platts A.E."/>
            <person name="Escobar J.S."/>
            <person name="Newman L.K."/>
            <person name="Wang W."/>
            <person name="Mandakova T."/>
            <person name="Vello E."/>
            <person name="Smith L.M."/>
            <person name="Henz S.R."/>
            <person name="Steffen J."/>
            <person name="Takuno S."/>
            <person name="Brandvain Y."/>
            <person name="Coop G."/>
            <person name="Andolfatto P."/>
            <person name="Hu T.T."/>
            <person name="Blanchette M."/>
            <person name="Clark R.M."/>
            <person name="Quesneville H."/>
            <person name="Nordborg M."/>
            <person name="Gaut B.S."/>
            <person name="Lysak M.A."/>
            <person name="Jenkins J."/>
            <person name="Grimwood J."/>
            <person name="Chapman J."/>
            <person name="Prochnik S."/>
            <person name="Shu S."/>
            <person name="Rokhsar D."/>
            <person name="Schmutz J."/>
            <person name="Weigel D."/>
            <person name="Wright S.I."/>
        </authorList>
    </citation>
    <scope>NUCLEOTIDE SEQUENCE [LARGE SCALE GENOMIC DNA]</scope>
    <source>
        <strain evidence="6">cv. Monte Gargano</strain>
    </source>
</reference>
<dbReference type="GO" id="GO:0005634">
    <property type="term" value="C:nucleus"/>
    <property type="evidence" value="ECO:0007669"/>
    <property type="project" value="TreeGrafter"/>
</dbReference>
<evidence type="ECO:0000313" key="6">
    <source>
        <dbReference type="Proteomes" id="UP000029121"/>
    </source>
</evidence>
<dbReference type="Pfam" id="PF22757">
    <property type="entry name" value="GeBP-like_C"/>
    <property type="match status" value="1"/>
</dbReference>
<name>R0F8A5_9BRAS</name>
<dbReference type="InterPro" id="IPR053932">
    <property type="entry name" value="GeBP-like_DBD"/>
</dbReference>
<dbReference type="InterPro" id="IPR053933">
    <property type="entry name" value="GeBP-like_C"/>
</dbReference>
<dbReference type="KEGG" id="crb:17879127"/>
<evidence type="ECO:0000259" key="4">
    <source>
        <dbReference type="Pfam" id="PF22757"/>
    </source>
</evidence>
<dbReference type="STRING" id="81985.R0F8A5"/>
<organism evidence="5 6">
    <name type="scientific">Capsella rubella</name>
    <dbReference type="NCBI Taxonomy" id="81985"/>
    <lineage>
        <taxon>Eukaryota</taxon>
        <taxon>Viridiplantae</taxon>
        <taxon>Streptophyta</taxon>
        <taxon>Embryophyta</taxon>
        <taxon>Tracheophyta</taxon>
        <taxon>Spermatophyta</taxon>
        <taxon>Magnoliopsida</taxon>
        <taxon>eudicotyledons</taxon>
        <taxon>Gunneridae</taxon>
        <taxon>Pentapetalae</taxon>
        <taxon>rosids</taxon>
        <taxon>malvids</taxon>
        <taxon>Brassicales</taxon>
        <taxon>Brassicaceae</taxon>
        <taxon>Camelineae</taxon>
        <taxon>Capsella</taxon>
    </lineage>
</organism>
<proteinExistence type="inferred from homology"/>
<comment type="similarity">
    <text evidence="1">Belongs to the GeBP family.</text>
</comment>
<dbReference type="GO" id="GO:0006355">
    <property type="term" value="P:regulation of DNA-templated transcription"/>
    <property type="evidence" value="ECO:0007669"/>
    <property type="project" value="InterPro"/>
</dbReference>
<evidence type="ECO:0000256" key="2">
    <source>
        <dbReference type="SAM" id="MobiDB-lite"/>
    </source>
</evidence>
<feature type="domain" description="Glabrous enhancer-binding protein-like C-terminal" evidence="4">
    <location>
        <begin position="198"/>
        <end position="262"/>
    </location>
</feature>
<evidence type="ECO:0000256" key="1">
    <source>
        <dbReference type="ARBA" id="ARBA00010820"/>
    </source>
</evidence>
<dbReference type="Pfam" id="PF04504">
    <property type="entry name" value="GeBP-like_DBD"/>
    <property type="match status" value="1"/>
</dbReference>
<dbReference type="InterPro" id="IPR007592">
    <property type="entry name" value="GEBP"/>
</dbReference>
<protein>
    <submittedName>
        <fullName evidence="5">Uncharacterized protein</fullName>
    </submittedName>
</protein>
<feature type="compositionally biased region" description="Basic and acidic residues" evidence="2">
    <location>
        <begin position="41"/>
        <end position="53"/>
    </location>
</feature>
<feature type="region of interest" description="Disordered" evidence="2">
    <location>
        <begin position="1"/>
        <end position="74"/>
    </location>
</feature>
<dbReference type="PANTHER" id="PTHR31662:SF33">
    <property type="entry name" value="DNA-BINDING STOREKEEPER PROTEIN TRANSCRIPTIONAL REGULATOR-LIKE PROTEIN"/>
    <property type="match status" value="1"/>
</dbReference>
<feature type="compositionally biased region" description="Acidic residues" evidence="2">
    <location>
        <begin position="9"/>
        <end position="32"/>
    </location>
</feature>
<dbReference type="EMBL" id="KB870811">
    <property type="protein sequence ID" value="EOA18142.1"/>
    <property type="molecule type" value="Genomic_DNA"/>
</dbReference>
<feature type="domain" description="Glabrous enhancer-binding protein-like DBD" evidence="3">
    <location>
        <begin position="77"/>
        <end position="165"/>
    </location>
</feature>
<dbReference type="AlphaFoldDB" id="R0F8A5"/>